<keyword evidence="5" id="KW-0539">Nucleus</keyword>
<gene>
    <name evidence="7" type="ORF">TRIUR3_29857</name>
</gene>
<dbReference type="EMBL" id="KD070498">
    <property type="protein sequence ID" value="EMS63328.1"/>
    <property type="molecule type" value="Genomic_DNA"/>
</dbReference>
<dbReference type="eggNOG" id="ENOG502QSIY">
    <property type="taxonomic scope" value="Eukaryota"/>
</dbReference>
<evidence type="ECO:0000256" key="3">
    <source>
        <dbReference type="ARBA" id="ARBA00023125"/>
    </source>
</evidence>
<protein>
    <submittedName>
        <fullName evidence="7">NAC domain-containing protein 29</fullName>
    </submittedName>
</protein>
<dbReference type="PANTHER" id="PTHR31719">
    <property type="entry name" value="NAC TRANSCRIPTION FACTOR 56"/>
    <property type="match status" value="1"/>
</dbReference>
<dbReference type="PROSITE" id="PS51005">
    <property type="entry name" value="NAC"/>
    <property type="match status" value="1"/>
</dbReference>
<accession>M7ZJC3</accession>
<feature type="compositionally biased region" description="Polar residues" evidence="6">
    <location>
        <begin position="350"/>
        <end position="359"/>
    </location>
</feature>
<evidence type="ECO:0000256" key="5">
    <source>
        <dbReference type="ARBA" id="ARBA00023242"/>
    </source>
</evidence>
<dbReference type="Pfam" id="PF02365">
    <property type="entry name" value="NAM"/>
    <property type="match status" value="1"/>
</dbReference>
<evidence type="ECO:0000256" key="6">
    <source>
        <dbReference type="SAM" id="MobiDB-lite"/>
    </source>
</evidence>
<keyword evidence="3" id="KW-0238">DNA-binding</keyword>
<dbReference type="SUPFAM" id="SSF101941">
    <property type="entry name" value="NAC domain"/>
    <property type="match status" value="1"/>
</dbReference>
<dbReference type="Gene3D" id="2.170.150.80">
    <property type="entry name" value="NAC domain"/>
    <property type="match status" value="1"/>
</dbReference>
<keyword evidence="4" id="KW-0804">Transcription</keyword>
<evidence type="ECO:0000256" key="2">
    <source>
        <dbReference type="ARBA" id="ARBA00023015"/>
    </source>
</evidence>
<feature type="region of interest" description="Disordered" evidence="6">
    <location>
        <begin position="344"/>
        <end position="383"/>
    </location>
</feature>
<dbReference type="GO" id="GO:0048608">
    <property type="term" value="P:reproductive structure development"/>
    <property type="evidence" value="ECO:0007669"/>
    <property type="project" value="UniProtKB-ARBA"/>
</dbReference>
<evidence type="ECO:0000256" key="4">
    <source>
        <dbReference type="ARBA" id="ARBA00023163"/>
    </source>
</evidence>
<organism evidence="7">
    <name type="scientific">Triticum urartu</name>
    <name type="common">Red wild einkorn</name>
    <name type="synonym">Crithodium urartu</name>
    <dbReference type="NCBI Taxonomy" id="4572"/>
    <lineage>
        <taxon>Eukaryota</taxon>
        <taxon>Viridiplantae</taxon>
        <taxon>Streptophyta</taxon>
        <taxon>Embryophyta</taxon>
        <taxon>Tracheophyta</taxon>
        <taxon>Spermatophyta</taxon>
        <taxon>Magnoliopsida</taxon>
        <taxon>Liliopsida</taxon>
        <taxon>Poales</taxon>
        <taxon>Poaceae</taxon>
        <taxon>BOP clade</taxon>
        <taxon>Pooideae</taxon>
        <taxon>Triticodae</taxon>
        <taxon>Triticeae</taxon>
        <taxon>Triticinae</taxon>
        <taxon>Triticum</taxon>
    </lineage>
</organism>
<feature type="compositionally biased region" description="Basic and acidic residues" evidence="6">
    <location>
        <begin position="421"/>
        <end position="438"/>
    </location>
</feature>
<dbReference type="STRING" id="4572.M7ZJC3"/>
<evidence type="ECO:0000256" key="1">
    <source>
        <dbReference type="ARBA" id="ARBA00004123"/>
    </source>
</evidence>
<dbReference type="GO" id="GO:0009791">
    <property type="term" value="P:post-embryonic development"/>
    <property type="evidence" value="ECO:0007669"/>
    <property type="project" value="UniProtKB-ARBA"/>
</dbReference>
<dbReference type="GO" id="GO:0003677">
    <property type="term" value="F:DNA binding"/>
    <property type="evidence" value="ECO:0007669"/>
    <property type="project" value="UniProtKB-KW"/>
</dbReference>
<dbReference type="AlphaFoldDB" id="M7ZJC3"/>
<proteinExistence type="predicted"/>
<feature type="compositionally biased region" description="Acidic residues" evidence="6">
    <location>
        <begin position="409"/>
        <end position="420"/>
    </location>
</feature>
<evidence type="ECO:0000313" key="7">
    <source>
        <dbReference type="EMBL" id="EMS63328.1"/>
    </source>
</evidence>
<keyword evidence="2" id="KW-0805">Transcription regulation</keyword>
<name>M7ZJC3_TRIUA</name>
<sequence length="568" mass="62250">MAAMCADRQILEERLVFKATVDTATRETMGDTAGIQAVLPIKLGLSLFVHAHSRSTRLLIKANMLNARGVAMIMSDPAMLPPGFRFHPTDEELILHYLRNRAAESPCPVSIIADVDIYKFDPWALPSKASYGDREWYFFTPRDRKYPNGVRPNRAAGSGYWKATGTDKPIRCSATGESVGVKKALVFYKGRPPKGIKTNWIMHEYRLAAADAHAANTYRPMKFRNASMRLDDWVLCRIYKKTSQASPMAVPPLSDHELDEPSGAAAYPMSSAGMIMQGGAGGYPLQAAAGGTQRMPKIPSISELLNEYSLAQLFEDSGHALMARHDQHAALLGHPIMSQFHVNGMPQLGQMDSSASTSVGGEGAAGKRKRPSEDGDRNGSTSQPAAAAEMLIHRAKKPNLALKAKLSIEEEEEEEEESNPEDTKEDNGGKLIRKDKAKSFPNKSNFTKKTPPKALVVQEEYNEDDNDDEDDESVAMASVAIAMNPRVSLFNSPNESITAKCLMAKATNKVTPNIKTTIINHPSPTDNINEFEGANVEANEFEAFMGKLKGKSKKHFVALLEQLGEPMT</sequence>
<dbReference type="PANTHER" id="PTHR31719:SF201">
    <property type="entry name" value="NAC TRANSCRIPTION FACTOR 47"/>
    <property type="match status" value="1"/>
</dbReference>
<dbReference type="FunFam" id="2.170.150.80:FF:000005">
    <property type="entry name" value="NAC transcription factor 56"/>
    <property type="match status" value="1"/>
</dbReference>
<dbReference type="InterPro" id="IPR003441">
    <property type="entry name" value="NAC-dom"/>
</dbReference>
<feature type="region of interest" description="Disordered" evidence="6">
    <location>
        <begin position="407"/>
        <end position="472"/>
    </location>
</feature>
<comment type="subcellular location">
    <subcellularLocation>
        <location evidence="1">Nucleus</location>
    </subcellularLocation>
</comment>
<dbReference type="GO" id="GO:0005634">
    <property type="term" value="C:nucleus"/>
    <property type="evidence" value="ECO:0007669"/>
    <property type="project" value="UniProtKB-SubCell"/>
</dbReference>
<feature type="compositionally biased region" description="Acidic residues" evidence="6">
    <location>
        <begin position="460"/>
        <end position="472"/>
    </location>
</feature>
<dbReference type="InterPro" id="IPR036093">
    <property type="entry name" value="NAC_dom_sf"/>
</dbReference>
<reference evidence="7" key="1">
    <citation type="journal article" date="2013" name="Nature">
        <title>Draft genome of the wheat A-genome progenitor Triticum urartu.</title>
        <authorList>
            <person name="Ling H.Q."/>
            <person name="Zhao S."/>
            <person name="Liu D."/>
            <person name="Wang J."/>
            <person name="Sun H."/>
            <person name="Zhang C."/>
            <person name="Fan H."/>
            <person name="Li D."/>
            <person name="Dong L."/>
            <person name="Tao Y."/>
            <person name="Gao C."/>
            <person name="Wu H."/>
            <person name="Li Y."/>
            <person name="Cui Y."/>
            <person name="Guo X."/>
            <person name="Zheng S."/>
            <person name="Wang B."/>
            <person name="Yu K."/>
            <person name="Liang Q."/>
            <person name="Yang W."/>
            <person name="Lou X."/>
            <person name="Chen J."/>
            <person name="Feng M."/>
            <person name="Jian J."/>
            <person name="Zhang X."/>
            <person name="Luo G."/>
            <person name="Jiang Y."/>
            <person name="Liu J."/>
            <person name="Wang Z."/>
            <person name="Sha Y."/>
            <person name="Zhang B."/>
            <person name="Wu H."/>
            <person name="Tang D."/>
            <person name="Shen Q."/>
            <person name="Xue P."/>
            <person name="Zou S."/>
            <person name="Wang X."/>
            <person name="Liu X."/>
            <person name="Wang F."/>
            <person name="Yang Y."/>
            <person name="An X."/>
            <person name="Dong Z."/>
            <person name="Zhang K."/>
            <person name="Zhang X."/>
            <person name="Luo M.C."/>
            <person name="Dvorak J."/>
            <person name="Tong Y."/>
            <person name="Wang J."/>
            <person name="Yang H."/>
            <person name="Li Z."/>
            <person name="Wang D."/>
            <person name="Zhang A."/>
            <person name="Wang J."/>
        </authorList>
    </citation>
    <scope>NUCLEOTIDE SEQUENCE</scope>
</reference>
<dbReference type="GO" id="GO:0006355">
    <property type="term" value="P:regulation of DNA-templated transcription"/>
    <property type="evidence" value="ECO:0007669"/>
    <property type="project" value="InterPro"/>
</dbReference>